<feature type="coiled-coil region" evidence="1">
    <location>
        <begin position="30"/>
        <end position="106"/>
    </location>
</feature>
<gene>
    <name evidence="3" type="ORF">DDZ18_09765</name>
</gene>
<dbReference type="Proteomes" id="UP000245168">
    <property type="component" value="Unassembled WGS sequence"/>
</dbReference>
<evidence type="ECO:0000256" key="1">
    <source>
        <dbReference type="SAM" id="Coils"/>
    </source>
</evidence>
<evidence type="ECO:0000313" key="3">
    <source>
        <dbReference type="EMBL" id="PWE16983.1"/>
    </source>
</evidence>
<proteinExistence type="predicted"/>
<organism evidence="3 4">
    <name type="scientific">Marinicauda salina</name>
    <dbReference type="NCBI Taxonomy" id="2135793"/>
    <lineage>
        <taxon>Bacteria</taxon>
        <taxon>Pseudomonadati</taxon>
        <taxon>Pseudomonadota</taxon>
        <taxon>Alphaproteobacteria</taxon>
        <taxon>Maricaulales</taxon>
        <taxon>Maricaulaceae</taxon>
        <taxon>Marinicauda</taxon>
    </lineage>
</organism>
<dbReference type="PIRSF" id="PIRSF028069">
    <property type="entry name" value="UCP028069"/>
    <property type="match status" value="1"/>
</dbReference>
<feature type="signal peptide" evidence="2">
    <location>
        <begin position="1"/>
        <end position="19"/>
    </location>
</feature>
<name>A0A2U2BSJ3_9PROT</name>
<dbReference type="EMBL" id="QEXV01000004">
    <property type="protein sequence ID" value="PWE16983.1"/>
    <property type="molecule type" value="Genomic_DNA"/>
</dbReference>
<evidence type="ECO:0000256" key="2">
    <source>
        <dbReference type="SAM" id="SignalP"/>
    </source>
</evidence>
<feature type="chain" id="PRO_5015694677" description="DUF3450 domain-containing protein" evidence="2">
    <location>
        <begin position="20"/>
        <end position="257"/>
    </location>
</feature>
<dbReference type="InterPro" id="IPR016866">
    <property type="entry name" value="UCP028069"/>
</dbReference>
<keyword evidence="2" id="KW-0732">Signal</keyword>
<dbReference type="RefSeq" id="WP_109253207.1">
    <property type="nucleotide sequence ID" value="NZ_QEXV01000004.1"/>
</dbReference>
<sequence length="257" mass="28977">MSKTLYWIRSSLAAGAAAAAIAGASGAQQLDQALQVAQQSTEEGAQAQEQIDAVADRADNLEREYLALREQIESQRVYLEQQRVFLQSQENELTELERQLERVQTIERDLTPMLLEMYVRLEEFVDQDLPFQMEQRRNRLADIEEVLGEANVSPAEKYRLILNAFEIESSYGRSLRAYGEEVEIDGVPREADILQIGRVALIRRIGGDYQILTKDNPEWRDVPGGATAGLQRAYRIAEEVTTPEVFVAPLPGPQQAQ</sequence>
<evidence type="ECO:0008006" key="5">
    <source>
        <dbReference type="Google" id="ProtNLM"/>
    </source>
</evidence>
<keyword evidence="4" id="KW-1185">Reference proteome</keyword>
<protein>
    <recommendedName>
        <fullName evidence="5">DUF3450 domain-containing protein</fullName>
    </recommendedName>
</protein>
<keyword evidence="1" id="KW-0175">Coiled coil</keyword>
<dbReference type="AlphaFoldDB" id="A0A2U2BSJ3"/>
<dbReference type="OrthoDB" id="5880116at2"/>
<accession>A0A2U2BSJ3</accession>
<reference evidence="4" key="1">
    <citation type="submission" date="2018-05" db="EMBL/GenBank/DDBJ databases">
        <authorList>
            <person name="Liu B.-T."/>
        </authorList>
    </citation>
    <scope>NUCLEOTIDE SEQUENCE [LARGE SCALE GENOMIC DNA]</scope>
    <source>
        <strain evidence="4">WD6-1</strain>
    </source>
</reference>
<dbReference type="Pfam" id="PF11932">
    <property type="entry name" value="DUF3450"/>
    <property type="match status" value="1"/>
</dbReference>
<evidence type="ECO:0000313" key="4">
    <source>
        <dbReference type="Proteomes" id="UP000245168"/>
    </source>
</evidence>
<comment type="caution">
    <text evidence="3">The sequence shown here is derived from an EMBL/GenBank/DDBJ whole genome shotgun (WGS) entry which is preliminary data.</text>
</comment>